<comment type="subcellular location">
    <subcellularLocation>
        <location evidence="1">Secreted</location>
    </subcellularLocation>
</comment>
<keyword evidence="5" id="KW-0812">Transmembrane</keyword>
<evidence type="ECO:0000256" key="4">
    <source>
        <dbReference type="SAM" id="MobiDB-lite"/>
    </source>
</evidence>
<feature type="region of interest" description="Disordered" evidence="4">
    <location>
        <begin position="563"/>
        <end position="647"/>
    </location>
</feature>
<dbReference type="Gene3D" id="6.20.200.20">
    <property type="match status" value="1"/>
</dbReference>
<feature type="compositionally biased region" description="Polar residues" evidence="4">
    <location>
        <begin position="564"/>
        <end position="579"/>
    </location>
</feature>
<feature type="compositionally biased region" description="Low complexity" evidence="4">
    <location>
        <begin position="294"/>
        <end position="308"/>
    </location>
</feature>
<dbReference type="SUPFAM" id="SSF57603">
    <property type="entry name" value="FnI-like domain"/>
    <property type="match status" value="2"/>
</dbReference>
<protein>
    <recommendedName>
        <fullName evidence="8">Cell wall protein DAN4</fullName>
    </recommendedName>
</protein>
<dbReference type="PANTHER" id="PTHR46698">
    <property type="entry name" value="CROSSVEINLESS 2"/>
    <property type="match status" value="1"/>
</dbReference>
<keyword evidence="2" id="KW-0964">Secreted</keyword>
<accession>A0A164NRN1</accession>
<keyword evidence="7" id="KW-1185">Reference proteome</keyword>
<feature type="transmembrane region" description="Helical" evidence="5">
    <location>
        <begin position="190"/>
        <end position="216"/>
    </location>
</feature>
<evidence type="ECO:0000256" key="2">
    <source>
        <dbReference type="ARBA" id="ARBA00022525"/>
    </source>
</evidence>
<keyword evidence="3" id="KW-0732">Signal</keyword>
<evidence type="ECO:0008006" key="8">
    <source>
        <dbReference type="Google" id="ProtNLM"/>
    </source>
</evidence>
<gene>
    <name evidence="6" type="ORF">APZ42_030437</name>
</gene>
<evidence type="ECO:0000313" key="7">
    <source>
        <dbReference type="Proteomes" id="UP000076858"/>
    </source>
</evidence>
<dbReference type="GO" id="GO:0005576">
    <property type="term" value="C:extracellular region"/>
    <property type="evidence" value="ECO:0007669"/>
    <property type="project" value="UniProtKB-SubCell"/>
</dbReference>
<comment type="caution">
    <text evidence="6">The sequence shown here is derived from an EMBL/GenBank/DDBJ whole genome shotgun (WGS) entry which is preliminary data.</text>
</comment>
<keyword evidence="5" id="KW-1133">Transmembrane helix</keyword>
<sequence length="737" mass="79796">MSDIDVTVDDPQRTGCLYDGKFYNETQAVHTKEPCLNCSCQTGALRCHLQVCPFLHDIYPPPAGCVLVERKNACCPKLHCPGAHSGGNRLFRKDPTGQVGAWKVREDLRKRLVKHLAKSGSDKQGCVDSGTLYADGSAMMTSSTCEYCFCLKGKQTCVKPRCAEPELEGCTPRFRDLACCPTHYDCGKHLLLLLLLLFSSTFNFKNGLFFFFGFWLKNYTLRSHVANYLTLEITINNNKTGDRVRPMSGAAAANVRGNDRIFDSSSTTSSHHLKLANSRVFRKKRLTKRSADITATEATTSSQAQSEEPNAVTLGPDHLTQEDPQSNLEAISAASFFRKAIEESPNNDVQLDLIEGPHLDSLAIEGSLVESRVPAPMSITDVPEESATVATDDSVPPTALTEAEDAPISDDLPVSSRLDEEPELIPDELDAEAAERNVEVSVSSSITSVSQSSARVVGKEEALKTNATAPPMAAPPPSSANLLPVVENKTAKPMADAGQVVPLVPPMLAEEEEPLDYDYSNMELPPSLPNLEIIPFVAADAVMGVPNLEEDERLNLGGVMEQRTPLSPASASESKTGNSGDRVEPLNDAINSTMASDKGQPQEKVQPSDEESKTTSTTQSSSPMLAFKVTFPPRPSSTLPPPPPTPSFLLRRFTSSRPTARPTMPTTPRSFNSKFSKPAINNLVGVPAPFATGGLRIDSCNIYGQMYRVGRIIDELSGPCVECKCTEIGVNCVNLKC</sequence>
<dbReference type="InterPro" id="IPR052424">
    <property type="entry name" value="Kielin_Chordin-BMP_Reg"/>
</dbReference>
<evidence type="ECO:0000313" key="6">
    <source>
        <dbReference type="EMBL" id="KZS06181.1"/>
    </source>
</evidence>
<organism evidence="6 7">
    <name type="scientific">Daphnia magna</name>
    <dbReference type="NCBI Taxonomy" id="35525"/>
    <lineage>
        <taxon>Eukaryota</taxon>
        <taxon>Metazoa</taxon>
        <taxon>Ecdysozoa</taxon>
        <taxon>Arthropoda</taxon>
        <taxon>Crustacea</taxon>
        <taxon>Branchiopoda</taxon>
        <taxon>Diplostraca</taxon>
        <taxon>Cladocera</taxon>
        <taxon>Anomopoda</taxon>
        <taxon>Daphniidae</taxon>
        <taxon>Daphnia</taxon>
    </lineage>
</organism>
<dbReference type="PANTHER" id="PTHR46698:SF3">
    <property type="entry name" value="TENECTIN ISOFORM 1-RELATED"/>
    <property type="match status" value="1"/>
</dbReference>
<feature type="compositionally biased region" description="Pro residues" evidence="4">
    <location>
        <begin position="632"/>
        <end position="646"/>
    </location>
</feature>
<feature type="region of interest" description="Disordered" evidence="4">
    <location>
        <begin position="291"/>
        <end position="321"/>
    </location>
</feature>
<name>A0A164NRN1_9CRUS</name>
<dbReference type="AlphaFoldDB" id="A0A164NRN1"/>
<evidence type="ECO:0000256" key="5">
    <source>
        <dbReference type="SAM" id="Phobius"/>
    </source>
</evidence>
<reference evidence="6 7" key="1">
    <citation type="submission" date="2016-03" db="EMBL/GenBank/DDBJ databases">
        <title>EvidentialGene: Evidence-directed Construction of Genes on Genomes.</title>
        <authorList>
            <person name="Gilbert D.G."/>
            <person name="Choi J.-H."/>
            <person name="Mockaitis K."/>
            <person name="Colbourne J."/>
            <person name="Pfrender M."/>
        </authorList>
    </citation>
    <scope>NUCLEOTIDE SEQUENCE [LARGE SCALE GENOMIC DNA]</scope>
    <source>
        <strain evidence="6 7">Xinb3</strain>
        <tissue evidence="6">Complete organism</tissue>
    </source>
</reference>
<dbReference type="Proteomes" id="UP000076858">
    <property type="component" value="Unassembled WGS sequence"/>
</dbReference>
<evidence type="ECO:0000256" key="3">
    <source>
        <dbReference type="ARBA" id="ARBA00022729"/>
    </source>
</evidence>
<keyword evidence="5" id="KW-0472">Membrane</keyword>
<dbReference type="STRING" id="35525.A0A164NRN1"/>
<proteinExistence type="predicted"/>
<dbReference type="EMBL" id="LRGB01002836">
    <property type="protein sequence ID" value="KZS06181.1"/>
    <property type="molecule type" value="Genomic_DNA"/>
</dbReference>
<dbReference type="OrthoDB" id="10072086at2759"/>
<feature type="region of interest" description="Disordered" evidence="4">
    <location>
        <begin position="384"/>
        <end position="415"/>
    </location>
</feature>
<evidence type="ECO:0000256" key="1">
    <source>
        <dbReference type="ARBA" id="ARBA00004613"/>
    </source>
</evidence>